<dbReference type="GO" id="GO:0046872">
    <property type="term" value="F:metal ion binding"/>
    <property type="evidence" value="ECO:0007669"/>
    <property type="project" value="UniProtKB-KW"/>
</dbReference>
<dbReference type="PANTHER" id="PTHR42961">
    <property type="entry name" value="IRON-SULFUR PROTEIN NUBPL"/>
    <property type="match status" value="1"/>
</dbReference>
<comment type="similarity">
    <text evidence="11">Belongs to the Mrp/NBP35 ATP-binding proteins family.</text>
</comment>
<dbReference type="Pfam" id="PF10609">
    <property type="entry name" value="ParA"/>
    <property type="match status" value="1"/>
</dbReference>
<evidence type="ECO:0000256" key="13">
    <source>
        <dbReference type="SAM" id="MobiDB-lite"/>
    </source>
</evidence>
<evidence type="ECO:0000256" key="6">
    <source>
        <dbReference type="ARBA" id="ARBA00022840"/>
    </source>
</evidence>
<dbReference type="SUPFAM" id="SSF52540">
    <property type="entry name" value="P-loop containing nucleoside triphosphate hydrolases"/>
    <property type="match status" value="1"/>
</dbReference>
<dbReference type="InterPro" id="IPR027417">
    <property type="entry name" value="P-loop_NTPase"/>
</dbReference>
<dbReference type="FunFam" id="3.40.50.300:FF:000709">
    <property type="entry name" value="Iron-sulfur protein NUBPL isoform X1"/>
    <property type="match status" value="1"/>
</dbReference>
<comment type="cofactor">
    <cofactor evidence="1">
        <name>[4Fe-4S] cluster</name>
        <dbReference type="ChEBI" id="CHEBI:49883"/>
    </cofactor>
</comment>
<keyword evidence="5" id="KW-0547">Nucleotide-binding</keyword>
<keyword evidence="10" id="KW-0496">Mitochondrion</keyword>
<keyword evidence="6" id="KW-0067">ATP-binding</keyword>
<keyword evidence="3" id="KW-0004">4Fe-4S</keyword>
<evidence type="ECO:0000256" key="11">
    <source>
        <dbReference type="ARBA" id="ARBA00024036"/>
    </source>
</evidence>
<evidence type="ECO:0000256" key="1">
    <source>
        <dbReference type="ARBA" id="ARBA00001966"/>
    </source>
</evidence>
<gene>
    <name evidence="14" type="ORF">CYY_002919</name>
</gene>
<keyword evidence="9" id="KW-0411">Iron-sulfur</keyword>
<keyword evidence="4" id="KW-0479">Metal-binding</keyword>
<proteinExistence type="inferred from homology"/>
<dbReference type="GO" id="GO:0051539">
    <property type="term" value="F:4 iron, 4 sulfur cluster binding"/>
    <property type="evidence" value="ECO:0007669"/>
    <property type="project" value="UniProtKB-KW"/>
</dbReference>
<comment type="subcellular location">
    <subcellularLocation>
        <location evidence="2">Mitochondrion</location>
    </subcellularLocation>
</comment>
<evidence type="ECO:0000256" key="4">
    <source>
        <dbReference type="ARBA" id="ARBA00022723"/>
    </source>
</evidence>
<dbReference type="GO" id="GO:0032981">
    <property type="term" value="P:mitochondrial respiratory chain complex I assembly"/>
    <property type="evidence" value="ECO:0007669"/>
    <property type="project" value="TreeGrafter"/>
</dbReference>
<evidence type="ECO:0000313" key="15">
    <source>
        <dbReference type="Proteomes" id="UP000695562"/>
    </source>
</evidence>
<comment type="caution">
    <text evidence="14">The sequence shown here is derived from an EMBL/GenBank/DDBJ whole genome shotgun (WGS) entry which is preliminary data.</text>
</comment>
<dbReference type="GO" id="GO:0016226">
    <property type="term" value="P:iron-sulfur cluster assembly"/>
    <property type="evidence" value="ECO:0007669"/>
    <property type="project" value="InterPro"/>
</dbReference>
<keyword evidence="7" id="KW-0809">Transit peptide</keyword>
<keyword evidence="8" id="KW-0408">Iron</keyword>
<feature type="compositionally biased region" description="Polar residues" evidence="13">
    <location>
        <begin position="335"/>
        <end position="350"/>
    </location>
</feature>
<dbReference type="EMBL" id="AJWJ01000086">
    <property type="protein sequence ID" value="KAF2075786.1"/>
    <property type="molecule type" value="Genomic_DNA"/>
</dbReference>
<evidence type="ECO:0000256" key="10">
    <source>
        <dbReference type="ARBA" id="ARBA00023128"/>
    </source>
</evidence>
<evidence type="ECO:0000256" key="8">
    <source>
        <dbReference type="ARBA" id="ARBA00023004"/>
    </source>
</evidence>
<dbReference type="GO" id="GO:0005524">
    <property type="term" value="F:ATP binding"/>
    <property type="evidence" value="ECO:0007669"/>
    <property type="project" value="UniProtKB-KW"/>
</dbReference>
<evidence type="ECO:0000256" key="7">
    <source>
        <dbReference type="ARBA" id="ARBA00022946"/>
    </source>
</evidence>
<evidence type="ECO:0000313" key="14">
    <source>
        <dbReference type="EMBL" id="KAF2075786.1"/>
    </source>
</evidence>
<evidence type="ECO:0000256" key="3">
    <source>
        <dbReference type="ARBA" id="ARBA00022485"/>
    </source>
</evidence>
<dbReference type="InterPro" id="IPR019591">
    <property type="entry name" value="Mrp/NBP35_ATP-bd"/>
</dbReference>
<dbReference type="AlphaFoldDB" id="A0A8J4PXS7"/>
<protein>
    <recommendedName>
        <fullName evidence="12">Nucleotide-binding protein-like</fullName>
    </recommendedName>
</protein>
<dbReference type="OrthoDB" id="1741334at2759"/>
<evidence type="ECO:0000256" key="9">
    <source>
        <dbReference type="ARBA" id="ARBA00023014"/>
    </source>
</evidence>
<dbReference type="PANTHER" id="PTHR42961:SF2">
    <property type="entry name" value="IRON-SULFUR PROTEIN NUBPL"/>
    <property type="match status" value="1"/>
</dbReference>
<dbReference type="CDD" id="cd02037">
    <property type="entry name" value="Mrp_NBP35"/>
    <property type="match status" value="1"/>
</dbReference>
<dbReference type="HAMAP" id="MF_02040">
    <property type="entry name" value="Mrp_NBP35"/>
    <property type="match status" value="1"/>
</dbReference>
<evidence type="ECO:0000256" key="12">
    <source>
        <dbReference type="ARBA" id="ARBA00081370"/>
    </source>
</evidence>
<dbReference type="Gene3D" id="3.40.50.300">
    <property type="entry name" value="P-loop containing nucleotide triphosphate hydrolases"/>
    <property type="match status" value="1"/>
</dbReference>
<evidence type="ECO:0000256" key="2">
    <source>
        <dbReference type="ARBA" id="ARBA00004173"/>
    </source>
</evidence>
<organism evidence="14 15">
    <name type="scientific">Polysphondylium violaceum</name>
    <dbReference type="NCBI Taxonomy" id="133409"/>
    <lineage>
        <taxon>Eukaryota</taxon>
        <taxon>Amoebozoa</taxon>
        <taxon>Evosea</taxon>
        <taxon>Eumycetozoa</taxon>
        <taxon>Dictyostelia</taxon>
        <taxon>Dictyosteliales</taxon>
        <taxon>Dictyosteliaceae</taxon>
        <taxon>Polysphondylium</taxon>
    </lineage>
</organism>
<dbReference type="InterPro" id="IPR044304">
    <property type="entry name" value="NUBPL-like"/>
</dbReference>
<keyword evidence="15" id="KW-1185">Reference proteome</keyword>
<evidence type="ECO:0000256" key="5">
    <source>
        <dbReference type="ARBA" id="ARBA00022741"/>
    </source>
</evidence>
<feature type="region of interest" description="Disordered" evidence="13">
    <location>
        <begin position="331"/>
        <end position="350"/>
    </location>
</feature>
<sequence>MNKTALQCVESGVVAFFRGVKSLRNPTSDCCSVDSIHVSGAFPNIYSPLQQHRPLTHQQTLYTKHSSNNNTHNILLTPHNSNGYNYTKRFHGGGHHHSHRGPPPSQAIEGVKKIIAVSSAKGGVGKSTSAVNIALGLSSLGQSVGILDADVFGPSLPTMMDLKNQRPALNDSNQMIPLVNYGIKCMSMGFLTEEDDPIVWRGPMVMSGLEKLIRQVDWGELDILVVDLPPGTGDAILTICQRVPLSGAVIISTPQDVALADVVRGVNMFKKVDVPILGIVENMSHFNCPNCQHITPIFGSLGAKKTAEKMDIKYLGDVPIHLEIRETSDAGKPITVTQPNSPQAKVNISS</sequence>
<name>A0A8J4PXS7_9MYCE</name>
<dbReference type="InterPro" id="IPR033756">
    <property type="entry name" value="YlxH/NBP35"/>
</dbReference>
<dbReference type="GO" id="GO:0005759">
    <property type="term" value="C:mitochondrial matrix"/>
    <property type="evidence" value="ECO:0007669"/>
    <property type="project" value="UniProtKB-ARBA"/>
</dbReference>
<accession>A0A8J4PXS7</accession>
<dbReference type="GO" id="GO:0140663">
    <property type="term" value="F:ATP-dependent FeS chaperone activity"/>
    <property type="evidence" value="ECO:0007669"/>
    <property type="project" value="InterPro"/>
</dbReference>
<dbReference type="Proteomes" id="UP000695562">
    <property type="component" value="Unassembled WGS sequence"/>
</dbReference>
<reference evidence="14" key="1">
    <citation type="submission" date="2020-01" db="EMBL/GenBank/DDBJ databases">
        <title>Development of genomics and gene disruption for Polysphondylium violaceum indicates a role for the polyketide synthase stlB in stalk morphogenesis.</title>
        <authorList>
            <person name="Narita B."/>
            <person name="Kawabe Y."/>
            <person name="Kin K."/>
            <person name="Saito T."/>
            <person name="Gibbs R."/>
            <person name="Kuspa A."/>
            <person name="Muzny D."/>
            <person name="Queller D."/>
            <person name="Richards S."/>
            <person name="Strassman J."/>
            <person name="Sucgang R."/>
            <person name="Worley K."/>
            <person name="Schaap P."/>
        </authorList>
    </citation>
    <scope>NUCLEOTIDE SEQUENCE</scope>
    <source>
        <strain evidence="14">QSvi11</strain>
    </source>
</reference>